<dbReference type="EMBL" id="CAXDID020000102">
    <property type="protein sequence ID" value="CAL6026570.1"/>
    <property type="molecule type" value="Genomic_DNA"/>
</dbReference>
<dbReference type="InterPro" id="IPR017930">
    <property type="entry name" value="Myb_dom"/>
</dbReference>
<keyword evidence="3" id="KW-0238">DNA-binding</keyword>
<dbReference type="SMART" id="SM00717">
    <property type="entry name" value="SANT"/>
    <property type="match status" value="2"/>
</dbReference>
<comment type="caution">
    <text evidence="3">The sequence shown here is derived from an EMBL/GenBank/DDBJ whole genome shotgun (WGS) entry which is preliminary data.</text>
</comment>
<dbReference type="CDD" id="cd00167">
    <property type="entry name" value="SANT"/>
    <property type="match status" value="1"/>
</dbReference>
<name>A0AA86P5M3_9EUKA</name>
<evidence type="ECO:0000259" key="1">
    <source>
        <dbReference type="PROSITE" id="PS50090"/>
    </source>
</evidence>
<dbReference type="AlphaFoldDB" id="A0AA86P5M3"/>
<reference evidence="3" key="1">
    <citation type="submission" date="2023-06" db="EMBL/GenBank/DDBJ databases">
        <authorList>
            <person name="Kurt Z."/>
        </authorList>
    </citation>
    <scope>NUCLEOTIDE SEQUENCE</scope>
</reference>
<dbReference type="EMBL" id="CATOUU010000499">
    <property type="protein sequence ID" value="CAI9931875.1"/>
    <property type="molecule type" value="Genomic_DNA"/>
</dbReference>
<evidence type="ECO:0000313" key="5">
    <source>
        <dbReference type="Proteomes" id="UP001642409"/>
    </source>
</evidence>
<evidence type="ECO:0000313" key="3">
    <source>
        <dbReference type="EMBL" id="CAI9931875.1"/>
    </source>
</evidence>
<evidence type="ECO:0000259" key="2">
    <source>
        <dbReference type="PROSITE" id="PS51294"/>
    </source>
</evidence>
<dbReference type="InterPro" id="IPR001005">
    <property type="entry name" value="SANT/Myb"/>
</dbReference>
<dbReference type="Proteomes" id="UP001642409">
    <property type="component" value="Unassembled WGS sequence"/>
</dbReference>
<dbReference type="InterPro" id="IPR009057">
    <property type="entry name" value="Homeodomain-like_sf"/>
</dbReference>
<dbReference type="GO" id="GO:0003677">
    <property type="term" value="F:DNA binding"/>
    <property type="evidence" value="ECO:0007669"/>
    <property type="project" value="UniProtKB-KW"/>
</dbReference>
<dbReference type="Pfam" id="PF00249">
    <property type="entry name" value="Myb_DNA-binding"/>
    <property type="match status" value="1"/>
</dbReference>
<dbReference type="Gene3D" id="1.10.10.60">
    <property type="entry name" value="Homeodomain-like"/>
    <property type="match status" value="1"/>
</dbReference>
<dbReference type="SUPFAM" id="SSF46689">
    <property type="entry name" value="Homeodomain-like"/>
    <property type="match status" value="2"/>
</dbReference>
<accession>A0AA86P5M3</accession>
<feature type="domain" description="Myb-like" evidence="1">
    <location>
        <begin position="6"/>
        <end position="52"/>
    </location>
</feature>
<gene>
    <name evidence="3" type="ORF">HINF_LOCUS19520</name>
    <name evidence="4" type="ORF">HINF_LOCUS30908</name>
</gene>
<organism evidence="3">
    <name type="scientific">Hexamita inflata</name>
    <dbReference type="NCBI Taxonomy" id="28002"/>
    <lineage>
        <taxon>Eukaryota</taxon>
        <taxon>Metamonada</taxon>
        <taxon>Diplomonadida</taxon>
        <taxon>Hexamitidae</taxon>
        <taxon>Hexamitinae</taxon>
        <taxon>Hexamita</taxon>
    </lineage>
</organism>
<evidence type="ECO:0000313" key="4">
    <source>
        <dbReference type="EMBL" id="CAL6026570.1"/>
    </source>
</evidence>
<sequence>MRQIQKWSESDKQQLVELVDKNTTNNRTNWKQVAQQINRTPNQCKSYYAVAIKQCVPKKCNLIWSAQTLGQLLTCVQIYGKKWSLIKKLQFPDYTTEQLRLKYFAFIKFKDGNRELVQLIKQGNIQAEDHGRVKKLYKHFLKLRDLYENSASSDLLDKKALQKANEDLQLKDLVKFLETAMQQYTIE</sequence>
<dbReference type="PROSITE" id="PS51294">
    <property type="entry name" value="HTH_MYB"/>
    <property type="match status" value="1"/>
</dbReference>
<protein>
    <submittedName>
        <fullName evidence="3">Myb-like DNA-binding domain-containing protein</fullName>
    </submittedName>
    <submittedName>
        <fullName evidence="4">Myb-like_DNA-binding domain-containing protein</fullName>
    </submittedName>
</protein>
<dbReference type="PROSITE" id="PS50090">
    <property type="entry name" value="MYB_LIKE"/>
    <property type="match status" value="1"/>
</dbReference>
<keyword evidence="5" id="KW-1185">Reference proteome</keyword>
<reference evidence="4 5" key="2">
    <citation type="submission" date="2024-07" db="EMBL/GenBank/DDBJ databases">
        <authorList>
            <person name="Akdeniz Z."/>
        </authorList>
    </citation>
    <scope>NUCLEOTIDE SEQUENCE [LARGE SCALE GENOMIC DNA]</scope>
</reference>
<feature type="domain" description="HTH myb-type" evidence="2">
    <location>
        <begin position="1"/>
        <end position="56"/>
    </location>
</feature>
<proteinExistence type="predicted"/>